<dbReference type="InterPro" id="IPR032675">
    <property type="entry name" value="LRR_dom_sf"/>
</dbReference>
<comment type="caution">
    <text evidence="4">The sequence shown here is derived from an EMBL/GenBank/DDBJ whole genome shotgun (WGS) entry which is preliminary data.</text>
</comment>
<reference evidence="4" key="1">
    <citation type="journal article" date="2015" name="Nature">
        <title>Complex archaea that bridge the gap between prokaryotes and eukaryotes.</title>
        <authorList>
            <person name="Spang A."/>
            <person name="Saw J.H."/>
            <person name="Jorgensen S.L."/>
            <person name="Zaremba-Niedzwiedzka K."/>
            <person name="Martijn J."/>
            <person name="Lind A.E."/>
            <person name="van Eijk R."/>
            <person name="Schleper C."/>
            <person name="Guy L."/>
            <person name="Ettema T.J."/>
        </authorList>
    </citation>
    <scope>NUCLEOTIDE SEQUENCE</scope>
</reference>
<accession>A0A0F9GI13</accession>
<dbReference type="PANTHER" id="PTHR45752:SF195">
    <property type="entry name" value="LEUCINE-RICH REPEAT (LRR) FAMILY PROTEIN-RELATED"/>
    <property type="match status" value="1"/>
</dbReference>
<evidence type="ECO:0000256" key="3">
    <source>
        <dbReference type="SAM" id="Phobius"/>
    </source>
</evidence>
<keyword evidence="2" id="KW-0677">Repeat</keyword>
<dbReference type="InterPro" id="IPR003591">
    <property type="entry name" value="Leu-rich_rpt_typical-subtyp"/>
</dbReference>
<dbReference type="AlphaFoldDB" id="A0A0F9GI13"/>
<dbReference type="InterPro" id="IPR050715">
    <property type="entry name" value="LRR-SigEffector_domain"/>
</dbReference>
<organism evidence="4">
    <name type="scientific">marine sediment metagenome</name>
    <dbReference type="NCBI Taxonomy" id="412755"/>
    <lineage>
        <taxon>unclassified sequences</taxon>
        <taxon>metagenomes</taxon>
        <taxon>ecological metagenomes</taxon>
    </lineage>
</organism>
<dbReference type="EMBL" id="LAZR01017932">
    <property type="protein sequence ID" value="KKL98403.1"/>
    <property type="molecule type" value="Genomic_DNA"/>
</dbReference>
<dbReference type="SMART" id="SM00369">
    <property type="entry name" value="LRR_TYP"/>
    <property type="match status" value="2"/>
</dbReference>
<proteinExistence type="predicted"/>
<evidence type="ECO:0000313" key="4">
    <source>
        <dbReference type="EMBL" id="KKL98403.1"/>
    </source>
</evidence>
<keyword evidence="3" id="KW-1133">Transmembrane helix</keyword>
<dbReference type="Gene3D" id="3.80.10.10">
    <property type="entry name" value="Ribonuclease Inhibitor"/>
    <property type="match status" value="1"/>
</dbReference>
<dbReference type="InterPro" id="IPR001611">
    <property type="entry name" value="Leu-rich_rpt"/>
</dbReference>
<evidence type="ECO:0000256" key="2">
    <source>
        <dbReference type="ARBA" id="ARBA00022737"/>
    </source>
</evidence>
<sequence length="303" mass="35348">MTTPIRLRCSYEMPFDSFKLLDEEESDHDWASIAKMIKCPMPENGTEGLSEREISYLAIDHIKKLDDHIGCIQRDFQDLLDQELANIDVTGFSQDDIINIQNKIKFFDIFNIWSIIITLLKTKRLPVTNPKLDQSNFCDYKYLKSKFNEWLTENTTPLSCLSSLSFFNINLRYVPSSICNFENLQILNLSYNHIIALPRKFSLLKNLKELSLKCNELAIVPKCLFDLPKLLKLFLAENPLYRPEESLKRLNAKNIEVDLIENAEKQKEFDKETKKLVLLTLPWMGVLLGVIYVLQNQKFNEEI</sequence>
<protein>
    <submittedName>
        <fullName evidence="4">Uncharacterized protein</fullName>
    </submittedName>
</protein>
<keyword evidence="3" id="KW-0472">Membrane</keyword>
<keyword evidence="3" id="KW-0812">Transmembrane</keyword>
<dbReference type="Pfam" id="PF13855">
    <property type="entry name" value="LRR_8"/>
    <property type="match status" value="1"/>
</dbReference>
<dbReference type="PANTHER" id="PTHR45752">
    <property type="entry name" value="LEUCINE-RICH REPEAT-CONTAINING"/>
    <property type="match status" value="1"/>
</dbReference>
<name>A0A0F9GI13_9ZZZZ</name>
<dbReference type="SUPFAM" id="SSF52058">
    <property type="entry name" value="L domain-like"/>
    <property type="match status" value="1"/>
</dbReference>
<dbReference type="PROSITE" id="PS51450">
    <property type="entry name" value="LRR"/>
    <property type="match status" value="1"/>
</dbReference>
<keyword evidence="1" id="KW-0433">Leucine-rich repeat</keyword>
<feature type="transmembrane region" description="Helical" evidence="3">
    <location>
        <begin position="276"/>
        <end position="294"/>
    </location>
</feature>
<evidence type="ECO:0000256" key="1">
    <source>
        <dbReference type="ARBA" id="ARBA00022614"/>
    </source>
</evidence>
<gene>
    <name evidence="4" type="ORF">LCGC14_1824750</name>
</gene>